<dbReference type="SUPFAM" id="SSF46689">
    <property type="entry name" value="Homeodomain-like"/>
    <property type="match status" value="1"/>
</dbReference>
<evidence type="ECO:0000256" key="1">
    <source>
        <dbReference type="ARBA" id="ARBA00023015"/>
    </source>
</evidence>
<name>A0A2S6AKG7_9NOCA</name>
<dbReference type="EMBL" id="PSZC01000019">
    <property type="protein sequence ID" value="PPJ35717.1"/>
    <property type="molecule type" value="Genomic_DNA"/>
</dbReference>
<dbReference type="GO" id="GO:0003677">
    <property type="term" value="F:DNA binding"/>
    <property type="evidence" value="ECO:0007669"/>
    <property type="project" value="UniProtKB-UniRule"/>
</dbReference>
<dbReference type="PANTHER" id="PTHR47506:SF6">
    <property type="entry name" value="HTH-TYPE TRANSCRIPTIONAL REPRESSOR NEMR"/>
    <property type="match status" value="1"/>
</dbReference>
<dbReference type="Gene3D" id="1.10.357.10">
    <property type="entry name" value="Tetracycline Repressor, domain 2"/>
    <property type="match status" value="1"/>
</dbReference>
<gene>
    <name evidence="6" type="ORF">C5E45_24570</name>
</gene>
<comment type="caution">
    <text evidence="6">The sequence shown here is derived from an EMBL/GenBank/DDBJ whole genome shotgun (WGS) entry which is preliminary data.</text>
</comment>
<evidence type="ECO:0000313" key="6">
    <source>
        <dbReference type="EMBL" id="PPJ35717.1"/>
    </source>
</evidence>
<reference evidence="6 7" key="1">
    <citation type="submission" date="2018-02" db="EMBL/GenBank/DDBJ databases">
        <title>8 Nocardia nova and 1 Nocardia cyriacigeorgica strain used for evolution to TMP-SMX.</title>
        <authorList>
            <person name="Mehta H."/>
            <person name="Weng J."/>
            <person name="Shamoo Y."/>
        </authorList>
    </citation>
    <scope>NUCLEOTIDE SEQUENCE [LARGE SCALE GENOMIC DNA]</scope>
    <source>
        <strain evidence="6 7">MDA3139</strain>
    </source>
</reference>
<dbReference type="InterPro" id="IPR001647">
    <property type="entry name" value="HTH_TetR"/>
</dbReference>
<sequence length="216" mass="23172">MAEASSFHSETRRLLRDRALETARDIVCTEGWGAVSMSRVAREVGISRPVLYKELGSRESLAEALIEREVDQFMAGIIDGLAPHTADPVAGLTAATEFALHTAAENSLIKAILTGRQAGDTALLPAVMTEPEPVLVRVLDTLTDAVRAQYGLPAVEDATLKSMVEVVIRMNLSHIFQPLGTVERAIEQVAAVIAGIFARPPVSAIPVDLHRSVQTA</sequence>
<evidence type="ECO:0000313" key="7">
    <source>
        <dbReference type="Proteomes" id="UP000239874"/>
    </source>
</evidence>
<organism evidence="6 7">
    <name type="scientific">Nocardia nova</name>
    <dbReference type="NCBI Taxonomy" id="37330"/>
    <lineage>
        <taxon>Bacteria</taxon>
        <taxon>Bacillati</taxon>
        <taxon>Actinomycetota</taxon>
        <taxon>Actinomycetes</taxon>
        <taxon>Mycobacteriales</taxon>
        <taxon>Nocardiaceae</taxon>
        <taxon>Nocardia</taxon>
    </lineage>
</organism>
<dbReference type="AlphaFoldDB" id="A0A2S6AKG7"/>
<dbReference type="Proteomes" id="UP000239874">
    <property type="component" value="Unassembled WGS sequence"/>
</dbReference>
<feature type="DNA-binding region" description="H-T-H motif" evidence="4">
    <location>
        <begin position="36"/>
        <end position="55"/>
    </location>
</feature>
<dbReference type="RefSeq" id="WP_104377558.1">
    <property type="nucleotide sequence ID" value="NZ_PSZC01000019.1"/>
</dbReference>
<evidence type="ECO:0000256" key="4">
    <source>
        <dbReference type="PROSITE-ProRule" id="PRU00335"/>
    </source>
</evidence>
<keyword evidence="3" id="KW-0804">Transcription</keyword>
<dbReference type="PANTHER" id="PTHR47506">
    <property type="entry name" value="TRANSCRIPTIONAL REGULATORY PROTEIN"/>
    <property type="match status" value="1"/>
</dbReference>
<evidence type="ECO:0000256" key="2">
    <source>
        <dbReference type="ARBA" id="ARBA00023125"/>
    </source>
</evidence>
<evidence type="ECO:0000256" key="3">
    <source>
        <dbReference type="ARBA" id="ARBA00023163"/>
    </source>
</evidence>
<feature type="domain" description="HTH tetR-type" evidence="5">
    <location>
        <begin position="13"/>
        <end position="73"/>
    </location>
</feature>
<dbReference type="Pfam" id="PF18556">
    <property type="entry name" value="TetR_C_35"/>
    <property type="match status" value="1"/>
</dbReference>
<dbReference type="PROSITE" id="PS50977">
    <property type="entry name" value="HTH_TETR_2"/>
    <property type="match status" value="1"/>
</dbReference>
<keyword evidence="2 4" id="KW-0238">DNA-binding</keyword>
<dbReference type="InterPro" id="IPR009057">
    <property type="entry name" value="Homeodomain-like_sf"/>
</dbReference>
<proteinExistence type="predicted"/>
<dbReference type="InterPro" id="IPR040611">
    <property type="entry name" value="AlkX_C"/>
</dbReference>
<dbReference type="OrthoDB" id="4371863at2"/>
<accession>A0A2S6AKG7</accession>
<protein>
    <submittedName>
        <fullName evidence="6">TetR/AcrR family transcriptional regulator</fullName>
    </submittedName>
</protein>
<dbReference type="Pfam" id="PF00440">
    <property type="entry name" value="TetR_N"/>
    <property type="match status" value="1"/>
</dbReference>
<evidence type="ECO:0000259" key="5">
    <source>
        <dbReference type="PROSITE" id="PS50977"/>
    </source>
</evidence>
<keyword evidence="1" id="KW-0805">Transcription regulation</keyword>